<dbReference type="AlphaFoldDB" id="A0A7L4PBK9"/>
<feature type="transmembrane region" description="Helical" evidence="6">
    <location>
        <begin position="271"/>
        <end position="298"/>
    </location>
</feature>
<dbReference type="PANTHER" id="PTHR30482">
    <property type="entry name" value="HIGH-AFFINITY BRANCHED-CHAIN AMINO ACID TRANSPORT SYSTEM PERMEASE"/>
    <property type="match status" value="1"/>
</dbReference>
<dbReference type="EMBL" id="JAAVJF010000005">
    <property type="protein sequence ID" value="NYR16318.1"/>
    <property type="molecule type" value="Genomic_DNA"/>
</dbReference>
<evidence type="ECO:0000256" key="5">
    <source>
        <dbReference type="ARBA" id="ARBA00023136"/>
    </source>
</evidence>
<evidence type="ECO:0000256" key="1">
    <source>
        <dbReference type="ARBA" id="ARBA00004651"/>
    </source>
</evidence>
<dbReference type="CDD" id="cd06581">
    <property type="entry name" value="TM_PBP1_LivM_like"/>
    <property type="match status" value="1"/>
</dbReference>
<feature type="transmembrane region" description="Helical" evidence="6">
    <location>
        <begin position="109"/>
        <end position="132"/>
    </location>
</feature>
<gene>
    <name evidence="7" type="ORF">HC235_10330</name>
</gene>
<feature type="transmembrane region" description="Helical" evidence="6">
    <location>
        <begin position="185"/>
        <end position="202"/>
    </location>
</feature>
<evidence type="ECO:0000256" key="6">
    <source>
        <dbReference type="SAM" id="Phobius"/>
    </source>
</evidence>
<evidence type="ECO:0000256" key="2">
    <source>
        <dbReference type="ARBA" id="ARBA00022475"/>
    </source>
</evidence>
<dbReference type="InterPro" id="IPR001851">
    <property type="entry name" value="ABC_transp_permease"/>
</dbReference>
<dbReference type="InterPro" id="IPR043428">
    <property type="entry name" value="LivM-like"/>
</dbReference>
<keyword evidence="5 6" id="KW-0472">Membrane</keyword>
<dbReference type="OMA" id="VFWYKLQ"/>
<keyword evidence="4 6" id="KW-1133">Transmembrane helix</keyword>
<dbReference type="Proteomes" id="UP000554766">
    <property type="component" value="Unassembled WGS sequence"/>
</dbReference>
<accession>A0A7L4PBK9</accession>
<proteinExistence type="predicted"/>
<dbReference type="PANTHER" id="PTHR30482:SF1">
    <property type="entry name" value="BRANCHED-CHAIN AMINO ACID TRANSPORT PERMEASE PROTEIN LIVM-RELATED"/>
    <property type="match status" value="1"/>
</dbReference>
<reference evidence="7 8" key="1">
    <citation type="journal article" date="2020" name="Nat. Commun.">
        <title>The structures of two archaeal type IV pili illuminate evolutionary relationships.</title>
        <authorList>
            <person name="Wang F."/>
            <person name="Baquero D.P."/>
            <person name="Su Z."/>
            <person name="Beltran L.C."/>
            <person name="Prangishvili D."/>
            <person name="Krupovic M."/>
            <person name="Egelman E.H."/>
        </authorList>
    </citation>
    <scope>NUCLEOTIDE SEQUENCE [LARGE SCALE GENOMIC DNA]</scope>
    <source>
        <strain evidence="7 8">2GA</strain>
    </source>
</reference>
<feature type="transmembrane region" description="Helical" evidence="6">
    <location>
        <begin position="17"/>
        <end position="38"/>
    </location>
</feature>
<comment type="subcellular location">
    <subcellularLocation>
        <location evidence="1">Cell membrane</location>
        <topology evidence="1">Multi-pass membrane protein</topology>
    </subcellularLocation>
</comment>
<evidence type="ECO:0000256" key="4">
    <source>
        <dbReference type="ARBA" id="ARBA00022989"/>
    </source>
</evidence>
<feature type="transmembrane region" description="Helical" evidence="6">
    <location>
        <begin position="318"/>
        <end position="335"/>
    </location>
</feature>
<dbReference type="Pfam" id="PF02653">
    <property type="entry name" value="BPD_transp_2"/>
    <property type="match status" value="1"/>
</dbReference>
<sequence length="361" mass="39428">MILQLDQLAVLIRETSILVAIYGIYVLSLNLEAGYLGLPQFGKVMFLALGGIAVGGIATKIALLIYSRAISASLGISPLSNLGTYCSTYQYQTIDIINSIFAKSPFEGIVFFLMAVVLATILGGVFGVLMAGPALRLREDYLGIFLLVSAEMVRVVSTYTPEVACGVFGAVVPDPFKWLGEWRQWAYLVVVALFLLLSFVVLERLGNSPFGRALRAIRDAEVAARVFGKDIVRFRVRVLATASALGGVAGALLVFYNTYVQMGMFVPVETFKAWAMLIIGGVGNNVGALVGVAVYFILDKVLSMYKEGIRQVVNVDPVFFQYIIFGIIIILVLMYRPQGIIGEKPAKTLKRWILEKLQRGA</sequence>
<evidence type="ECO:0000313" key="8">
    <source>
        <dbReference type="Proteomes" id="UP000554766"/>
    </source>
</evidence>
<feature type="transmembrane region" description="Helical" evidence="6">
    <location>
        <begin position="238"/>
        <end position="259"/>
    </location>
</feature>
<name>A0A7L4PBK9_9CREN</name>
<protein>
    <submittedName>
        <fullName evidence="7">Branched-chain amino acid ABC transporter permease</fullName>
    </submittedName>
</protein>
<dbReference type="GO" id="GO:0005886">
    <property type="term" value="C:plasma membrane"/>
    <property type="evidence" value="ECO:0007669"/>
    <property type="project" value="UniProtKB-SubCell"/>
</dbReference>
<keyword evidence="3 6" id="KW-0812">Transmembrane</keyword>
<evidence type="ECO:0000313" key="7">
    <source>
        <dbReference type="EMBL" id="NYR16318.1"/>
    </source>
</evidence>
<keyword evidence="2" id="KW-1003">Cell membrane</keyword>
<feature type="transmembrane region" description="Helical" evidence="6">
    <location>
        <begin position="44"/>
        <end position="66"/>
    </location>
</feature>
<dbReference type="RefSeq" id="WP_011901216.1">
    <property type="nucleotide sequence ID" value="NZ_JAAVJF010000005.1"/>
</dbReference>
<organism evidence="7 8">
    <name type="scientific">Pyrobaculum arsenaticum</name>
    <dbReference type="NCBI Taxonomy" id="121277"/>
    <lineage>
        <taxon>Archaea</taxon>
        <taxon>Thermoproteota</taxon>
        <taxon>Thermoprotei</taxon>
        <taxon>Thermoproteales</taxon>
        <taxon>Thermoproteaceae</taxon>
        <taxon>Pyrobaculum</taxon>
    </lineage>
</organism>
<evidence type="ECO:0000256" key="3">
    <source>
        <dbReference type="ARBA" id="ARBA00022692"/>
    </source>
</evidence>
<keyword evidence="8" id="KW-1185">Reference proteome</keyword>
<dbReference type="GeneID" id="5055258"/>
<dbReference type="GO" id="GO:0015658">
    <property type="term" value="F:branched-chain amino acid transmembrane transporter activity"/>
    <property type="evidence" value="ECO:0007669"/>
    <property type="project" value="InterPro"/>
</dbReference>
<comment type="caution">
    <text evidence="7">The sequence shown here is derived from an EMBL/GenBank/DDBJ whole genome shotgun (WGS) entry which is preliminary data.</text>
</comment>